<evidence type="ECO:0000256" key="5">
    <source>
        <dbReference type="ARBA" id="ARBA00022519"/>
    </source>
</evidence>
<keyword evidence="6 14" id="KW-0812">Transmembrane</keyword>
<evidence type="ECO:0000256" key="9">
    <source>
        <dbReference type="ARBA" id="ARBA00023002"/>
    </source>
</evidence>
<keyword evidence="13 14" id="KW-0676">Redox-active center</keyword>
<dbReference type="HAMAP" id="MF_00286">
    <property type="entry name" value="DsbB"/>
    <property type="match status" value="1"/>
</dbReference>
<feature type="transmembrane region" description="Helical" evidence="15">
    <location>
        <begin position="12"/>
        <end position="32"/>
    </location>
</feature>
<dbReference type="PANTHER" id="PTHR36570">
    <property type="entry name" value="DISULFIDE BOND FORMATION PROTEIN B"/>
    <property type="match status" value="1"/>
</dbReference>
<evidence type="ECO:0000256" key="7">
    <source>
        <dbReference type="ARBA" id="ARBA00022982"/>
    </source>
</evidence>
<feature type="disulfide bond" description="Redox-active" evidence="14">
    <location>
        <begin position="40"/>
        <end position="43"/>
    </location>
</feature>
<dbReference type="Proteomes" id="UP001595478">
    <property type="component" value="Unassembled WGS sequence"/>
</dbReference>
<comment type="subcellular location">
    <subcellularLocation>
        <location evidence="1">Cell inner membrane</location>
        <topology evidence="1">Multi-pass membrane protein</topology>
    </subcellularLocation>
    <subcellularLocation>
        <location evidence="14">Cell membrane</location>
        <topology evidence="14">Multi-pass membrane protein</topology>
    </subcellularLocation>
</comment>
<proteinExistence type="inferred from homology"/>
<feature type="disulfide bond" description="Redox-active" evidence="14">
    <location>
        <begin position="104"/>
        <end position="130"/>
    </location>
</feature>
<dbReference type="Pfam" id="PF02600">
    <property type="entry name" value="DsbB"/>
    <property type="match status" value="1"/>
</dbReference>
<feature type="topological domain" description="Periplasmic" evidence="14">
    <location>
        <begin position="31"/>
        <end position="48"/>
    </location>
</feature>
<dbReference type="InterPro" id="IPR022920">
    <property type="entry name" value="Disulphide_bond_form_DsbB"/>
</dbReference>
<evidence type="ECO:0000256" key="12">
    <source>
        <dbReference type="ARBA" id="ARBA00023186"/>
    </source>
</evidence>
<evidence type="ECO:0000256" key="10">
    <source>
        <dbReference type="ARBA" id="ARBA00023136"/>
    </source>
</evidence>
<dbReference type="SUPFAM" id="SSF158442">
    <property type="entry name" value="DsbB-like"/>
    <property type="match status" value="1"/>
</dbReference>
<protein>
    <recommendedName>
        <fullName evidence="14">Disulfide bond formation protein B</fullName>
    </recommendedName>
    <alternativeName>
        <fullName evidence="14">Disulfide oxidoreductase</fullName>
    </alternativeName>
</protein>
<comment type="caution">
    <text evidence="16">The sequence shown here is derived from an EMBL/GenBank/DDBJ whole genome shotgun (WGS) entry which is preliminary data.</text>
</comment>
<evidence type="ECO:0000256" key="11">
    <source>
        <dbReference type="ARBA" id="ARBA00023157"/>
    </source>
</evidence>
<evidence type="ECO:0000256" key="8">
    <source>
        <dbReference type="ARBA" id="ARBA00022989"/>
    </source>
</evidence>
<keyword evidence="12 14" id="KW-0143">Chaperone</keyword>
<keyword evidence="10 14" id="KW-0472">Membrane</keyword>
<feature type="transmembrane region" description="Helical" evidence="15">
    <location>
        <begin position="70"/>
        <end position="91"/>
    </location>
</feature>
<dbReference type="EMBL" id="JBHRSW010000005">
    <property type="protein sequence ID" value="MFC3120541.1"/>
    <property type="molecule type" value="Genomic_DNA"/>
</dbReference>
<dbReference type="RefSeq" id="WP_376918680.1">
    <property type="nucleotide sequence ID" value="NZ_JBHRSW010000005.1"/>
</dbReference>
<name>A0ABV7FMB2_9ALTE</name>
<feature type="topological domain" description="Cytoplasmic" evidence="14">
    <location>
        <begin position="1"/>
        <end position="13"/>
    </location>
</feature>
<evidence type="ECO:0000256" key="2">
    <source>
        <dbReference type="ARBA" id="ARBA00008823"/>
    </source>
</evidence>
<dbReference type="InterPro" id="IPR003752">
    <property type="entry name" value="DiS_bond_form_DsbB/BdbC"/>
</dbReference>
<dbReference type="InterPro" id="IPR050183">
    <property type="entry name" value="DsbB"/>
</dbReference>
<evidence type="ECO:0000256" key="13">
    <source>
        <dbReference type="ARBA" id="ARBA00023284"/>
    </source>
</evidence>
<keyword evidence="17" id="KW-1185">Reference proteome</keyword>
<evidence type="ECO:0000256" key="1">
    <source>
        <dbReference type="ARBA" id="ARBA00004429"/>
    </source>
</evidence>
<accession>A0ABV7FMB2</accession>
<comment type="similarity">
    <text evidence="2 14">Belongs to the DsbB family.</text>
</comment>
<evidence type="ECO:0000256" key="4">
    <source>
        <dbReference type="ARBA" id="ARBA00022475"/>
    </source>
</evidence>
<keyword evidence="7 14" id="KW-0249">Electron transport</keyword>
<keyword evidence="8 14" id="KW-1133">Transmembrane helix</keyword>
<gene>
    <name evidence="14" type="primary">dsbB</name>
    <name evidence="16" type="ORF">ACFOHL_02800</name>
</gene>
<feature type="topological domain" description="Cytoplasmic" evidence="14">
    <location>
        <begin position="164"/>
        <end position="173"/>
    </location>
</feature>
<feature type="transmembrane region" description="Helical" evidence="15">
    <location>
        <begin position="44"/>
        <end position="63"/>
    </location>
</feature>
<keyword evidence="3 14" id="KW-0813">Transport</keyword>
<keyword evidence="4 14" id="KW-1003">Cell membrane</keyword>
<dbReference type="PANTHER" id="PTHR36570:SF2">
    <property type="entry name" value="DISULFIDE BOND FORMATION PROTEIN B"/>
    <property type="match status" value="1"/>
</dbReference>
<evidence type="ECO:0000313" key="17">
    <source>
        <dbReference type="Proteomes" id="UP001595478"/>
    </source>
</evidence>
<evidence type="ECO:0000256" key="15">
    <source>
        <dbReference type="SAM" id="Phobius"/>
    </source>
</evidence>
<dbReference type="InterPro" id="IPR023380">
    <property type="entry name" value="DsbB-like_sf"/>
</dbReference>
<evidence type="ECO:0000313" key="16">
    <source>
        <dbReference type="EMBL" id="MFC3120541.1"/>
    </source>
</evidence>
<evidence type="ECO:0000256" key="3">
    <source>
        <dbReference type="ARBA" id="ARBA00022448"/>
    </source>
</evidence>
<dbReference type="Gene3D" id="1.20.1550.10">
    <property type="entry name" value="DsbB-like"/>
    <property type="match status" value="1"/>
</dbReference>
<sequence>MLCLLSWSKTKLPWLILFSVAFALVCSALYFHHILDHRPCVKCIYQRTAMIGIALSAALPLVYMHVSTRIIGLLAWLGLSLWGLSVAQSHVELIYFDGLFMPPCPIEPNFPSFMPLHHWFPDVFSATGQCNDNTWQFMSMGMAEWMRIIFGVFTLVSAAVSLSYLIRFRQVAK</sequence>
<organism evidence="16 17">
    <name type="scientific">Agaribacter flavus</name>
    <dbReference type="NCBI Taxonomy" id="1902781"/>
    <lineage>
        <taxon>Bacteria</taxon>
        <taxon>Pseudomonadati</taxon>
        <taxon>Pseudomonadota</taxon>
        <taxon>Gammaproteobacteria</taxon>
        <taxon>Alteromonadales</taxon>
        <taxon>Alteromonadaceae</taxon>
        <taxon>Agaribacter</taxon>
    </lineage>
</organism>
<keyword evidence="9 14" id="KW-0560">Oxidoreductase</keyword>
<reference evidence="17" key="1">
    <citation type="journal article" date="2019" name="Int. J. Syst. Evol. Microbiol.">
        <title>The Global Catalogue of Microorganisms (GCM) 10K type strain sequencing project: providing services to taxonomists for standard genome sequencing and annotation.</title>
        <authorList>
            <consortium name="The Broad Institute Genomics Platform"/>
            <consortium name="The Broad Institute Genome Sequencing Center for Infectious Disease"/>
            <person name="Wu L."/>
            <person name="Ma J."/>
        </authorList>
    </citation>
    <scope>NUCLEOTIDE SEQUENCE [LARGE SCALE GENOMIC DNA]</scope>
    <source>
        <strain evidence="17">KCTC 52473</strain>
    </source>
</reference>
<evidence type="ECO:0000256" key="14">
    <source>
        <dbReference type="HAMAP-Rule" id="MF_00286"/>
    </source>
</evidence>
<evidence type="ECO:0000256" key="6">
    <source>
        <dbReference type="ARBA" id="ARBA00022692"/>
    </source>
</evidence>
<keyword evidence="5" id="KW-0997">Cell inner membrane</keyword>
<comment type="function">
    <text evidence="14">Required for disulfide bond formation in some periplasmic proteins. Acts by oxidizing the DsbA protein.</text>
</comment>
<feature type="transmembrane region" description="Helical" evidence="15">
    <location>
        <begin position="145"/>
        <end position="166"/>
    </location>
</feature>
<keyword evidence="11 14" id="KW-1015">Disulfide bond</keyword>
<comment type="caution">
    <text evidence="14">Lacks conserved residue(s) required for the propagation of feature annotation.</text>
</comment>